<keyword evidence="2 6" id="KW-0479">Metal-binding</keyword>
<dbReference type="PANTHER" id="PTHR11903:SF13">
    <property type="entry name" value="LINOLEATE 10R-LIPOXYGENASE"/>
    <property type="match status" value="1"/>
</dbReference>
<dbReference type="GO" id="GO:0006631">
    <property type="term" value="P:fatty acid metabolic process"/>
    <property type="evidence" value="ECO:0007669"/>
    <property type="project" value="UniProtKB-ARBA"/>
</dbReference>
<feature type="region of interest" description="Disordered" evidence="7">
    <location>
        <begin position="59"/>
        <end position="89"/>
    </location>
</feature>
<dbReference type="PRINTS" id="PR00457">
    <property type="entry name" value="ANPEROXIDASE"/>
</dbReference>
<dbReference type="Gene3D" id="1.10.630.10">
    <property type="entry name" value="Cytochrome P450"/>
    <property type="match status" value="1"/>
</dbReference>
<evidence type="ECO:0008006" key="10">
    <source>
        <dbReference type="Google" id="ProtNLM"/>
    </source>
</evidence>
<dbReference type="InterPro" id="IPR019791">
    <property type="entry name" value="Haem_peroxidase_animal"/>
</dbReference>
<keyword evidence="3" id="KW-0223">Dioxygenase</keyword>
<dbReference type="InterPro" id="IPR050783">
    <property type="entry name" value="Oxylipin_biosynth_metab"/>
</dbReference>
<dbReference type="CDD" id="cd09817">
    <property type="entry name" value="linoleate_diol_synthase_like"/>
    <property type="match status" value="1"/>
</dbReference>
<evidence type="ECO:0000313" key="9">
    <source>
        <dbReference type="Proteomes" id="UP000054342"/>
    </source>
</evidence>
<dbReference type="Pfam" id="PF00067">
    <property type="entry name" value="p450"/>
    <property type="match status" value="1"/>
</dbReference>
<dbReference type="InterPro" id="IPR037120">
    <property type="entry name" value="Haem_peroxidase_sf_animal"/>
</dbReference>
<evidence type="ECO:0000256" key="3">
    <source>
        <dbReference type="ARBA" id="ARBA00022964"/>
    </source>
</evidence>
<dbReference type="Proteomes" id="UP000054342">
    <property type="component" value="Unassembled WGS sequence"/>
</dbReference>
<dbReference type="PANTHER" id="PTHR11903">
    <property type="entry name" value="PROSTAGLANDIN G/H SYNTHASE"/>
    <property type="match status" value="1"/>
</dbReference>
<accession>A0A0D2CPX8</accession>
<dbReference type="Gene3D" id="1.10.640.10">
    <property type="entry name" value="Haem peroxidase domain superfamily, animal type"/>
    <property type="match status" value="1"/>
</dbReference>
<organism evidence="8 9">
    <name type="scientific">Exophiala xenobiotica</name>
    <dbReference type="NCBI Taxonomy" id="348802"/>
    <lineage>
        <taxon>Eukaryota</taxon>
        <taxon>Fungi</taxon>
        <taxon>Dikarya</taxon>
        <taxon>Ascomycota</taxon>
        <taxon>Pezizomycotina</taxon>
        <taxon>Eurotiomycetes</taxon>
        <taxon>Chaetothyriomycetidae</taxon>
        <taxon>Chaetothyriales</taxon>
        <taxon>Herpotrichiellaceae</taxon>
        <taxon>Exophiala</taxon>
    </lineage>
</organism>
<keyword evidence="4" id="KW-0560">Oxidoreductase</keyword>
<keyword evidence="9" id="KW-1185">Reference proteome</keyword>
<dbReference type="GO" id="GO:0051213">
    <property type="term" value="F:dioxygenase activity"/>
    <property type="evidence" value="ECO:0007669"/>
    <property type="project" value="UniProtKB-KW"/>
</dbReference>
<evidence type="ECO:0000256" key="5">
    <source>
        <dbReference type="ARBA" id="ARBA00023004"/>
    </source>
</evidence>
<gene>
    <name evidence="8" type="ORF">PV05_10662</name>
</gene>
<keyword evidence="5 6" id="KW-0408">Iron</keyword>
<reference evidence="8 9" key="1">
    <citation type="submission" date="2015-01" db="EMBL/GenBank/DDBJ databases">
        <title>The Genome Sequence of Exophiala xenobiotica CBS118157.</title>
        <authorList>
            <consortium name="The Broad Institute Genomics Platform"/>
            <person name="Cuomo C."/>
            <person name="de Hoog S."/>
            <person name="Gorbushina A."/>
            <person name="Stielow B."/>
            <person name="Teixiera M."/>
            <person name="Abouelleil A."/>
            <person name="Chapman S.B."/>
            <person name="Priest M."/>
            <person name="Young S.K."/>
            <person name="Wortman J."/>
            <person name="Nusbaum C."/>
            <person name="Birren B."/>
        </authorList>
    </citation>
    <scope>NUCLEOTIDE SEQUENCE [LARGE SCALE GENOMIC DNA]</scope>
    <source>
        <strain evidence="8 9">CBS 118157</strain>
    </source>
</reference>
<feature type="binding site" description="axial binding residue" evidence="6">
    <location>
        <position position="462"/>
    </location>
    <ligand>
        <name>heme b</name>
        <dbReference type="ChEBI" id="CHEBI:60344"/>
    </ligand>
    <ligandPart>
        <name>Fe</name>
        <dbReference type="ChEBI" id="CHEBI:18248"/>
    </ligandPart>
</feature>
<dbReference type="GO" id="GO:0004601">
    <property type="term" value="F:peroxidase activity"/>
    <property type="evidence" value="ECO:0007669"/>
    <property type="project" value="InterPro"/>
</dbReference>
<dbReference type="GeneID" id="25332570"/>
<dbReference type="CDD" id="cd20612">
    <property type="entry name" value="CYP_LDS-like_C"/>
    <property type="match status" value="1"/>
</dbReference>
<dbReference type="GO" id="GO:0005506">
    <property type="term" value="F:iron ion binding"/>
    <property type="evidence" value="ECO:0007669"/>
    <property type="project" value="InterPro"/>
</dbReference>
<dbReference type="GO" id="GO:0020037">
    <property type="term" value="F:heme binding"/>
    <property type="evidence" value="ECO:0007669"/>
    <property type="project" value="InterPro"/>
</dbReference>
<protein>
    <recommendedName>
        <fullName evidence="10">Linoleate 8R-lipoxygenase</fullName>
    </recommendedName>
</protein>
<dbReference type="SUPFAM" id="SSF48264">
    <property type="entry name" value="Cytochrome P450"/>
    <property type="match status" value="1"/>
</dbReference>
<comment type="subunit">
    <text evidence="1">Homotetramer.</text>
</comment>
<feature type="compositionally biased region" description="Polar residues" evidence="7">
    <location>
        <begin position="17"/>
        <end position="28"/>
    </location>
</feature>
<name>A0A0D2CPX8_9EURO</name>
<dbReference type="STRING" id="348802.A0A0D2CPX8"/>
<dbReference type="InterPro" id="IPR034812">
    <property type="entry name" value="Ppo-like_N"/>
</dbReference>
<dbReference type="GO" id="GO:0004497">
    <property type="term" value="F:monooxygenase activity"/>
    <property type="evidence" value="ECO:0007669"/>
    <property type="project" value="InterPro"/>
</dbReference>
<sequence>MPLLRRLSSSFKKKMVTQKNRATANGNLTPVDEAGAPEQNGTQPGCSVAQSLAKTKDVHWNTSYNPPSPSAAQEPVTAGAGAGASGPATRKDVENFFQEFAQLLHASRRTLPTQSGDGQYLDQAESSGLLADLKSLGLKDVKTVTHMLEDKASGKAQDDRELHMEEIMQLIAALPDRSANRVELTSMLLDVLWNSLQHPPMSYLGDTFRYRSADGSNNSYIFPKLGAANTPYARSVSPVIVQPGALPDPGLIFDSLLAREDFKPHPNKVSSIFFNWASLIIHDLFQTDHHDYSISKTSSYLDLSILYGDTQSDQNNMRTFKDGKIKPDCFAEERLLAFPPACGVMLIMLNRFHNYVVEQLALINENGRFTRPSDRLPKDGAPAAWRKYDNDLFQTGRLITCGLYINITLYDYLRTIVNLNRTNSTWTLDPRLDKPKTFGSDGTPRGIGNQVSAEFSLSYRWHSCIGQMDEAWTEMVYQELFGKAPDSVSLQELMAGLGKYDHELPADPLARPFAHLKRCADGKFDDGDLSKIMQAGVEEVAGAFGARNIPKCLRAITILGIMQGRSWNLCTLNEYRKFFGLKTYDTFEEVNRDPHIAEQLKHLYEHPDYIELYPGLAVEEYKEPMAPGVGICPTHTVSRVVLSDAVALVRGDRFYTLDYNPKNLTNWGYLEVAYDLGVNQGCVFYKLILRTLPNHFMPNSIYAHYPMTVPAENAKIMQNLGRYHDYDWSRPTYIPTRVNLTSYQSAKYLLERSQDFTVMWNDGLSFVMGEGGRKFCLGGDTVLHRKQRELMHGLLYREKWHEHIKNFYEYITLRLLHEKSCTIAGINQVDLTRDVGNLAHVHFAANVFSLPLKTAENPAGIFTEQEMWMAMSVIFTAIFFDFEPTKSFPLRLVARKLATMLGKLIEINVKSVTTTSFASNFLDSFRENENALAEYGIHMIRRLSQSGMSTYDVGLSQIMPTAVAMVPNQSQVFSQIMDHYLSDEGLEHLPEIQRLARIDSRESDEKLLRYVNEGIRLNGTFGSYRRSEVSHVFNDDGRQVAVKPGDKVFCSFVGAARDPNIFPNPDRVRLDRPRDSYLHYGIGDHTCLGKEASMVALTAMLRTVGKLQNLRRAPGPQGQLKKVPRPGGFYVYMRDDHGSYFVFPCTFKVHYDGPLPSFRRGRAEH</sequence>
<dbReference type="HOGENOM" id="CLU_002329_1_0_1"/>
<dbReference type="PROSITE" id="PS50292">
    <property type="entry name" value="PEROXIDASE_3"/>
    <property type="match status" value="1"/>
</dbReference>
<evidence type="ECO:0000256" key="4">
    <source>
        <dbReference type="ARBA" id="ARBA00023002"/>
    </source>
</evidence>
<evidence type="ECO:0000256" key="7">
    <source>
        <dbReference type="SAM" id="MobiDB-lite"/>
    </source>
</evidence>
<dbReference type="GO" id="GO:0016705">
    <property type="term" value="F:oxidoreductase activity, acting on paired donors, with incorporation or reduction of molecular oxygen"/>
    <property type="evidence" value="ECO:0007669"/>
    <property type="project" value="InterPro"/>
</dbReference>
<dbReference type="EMBL" id="KN847322">
    <property type="protein sequence ID" value="KIW51997.1"/>
    <property type="molecule type" value="Genomic_DNA"/>
</dbReference>
<dbReference type="RefSeq" id="XP_013312582.1">
    <property type="nucleotide sequence ID" value="XM_013457128.1"/>
</dbReference>
<evidence type="ECO:0000313" key="8">
    <source>
        <dbReference type="EMBL" id="KIW51997.1"/>
    </source>
</evidence>
<dbReference type="Pfam" id="PF03098">
    <property type="entry name" value="An_peroxidase"/>
    <property type="match status" value="2"/>
</dbReference>
<dbReference type="SUPFAM" id="SSF48113">
    <property type="entry name" value="Heme-dependent peroxidases"/>
    <property type="match status" value="1"/>
</dbReference>
<feature type="region of interest" description="Disordered" evidence="7">
    <location>
        <begin position="1"/>
        <end position="47"/>
    </location>
</feature>
<dbReference type="GO" id="GO:0006979">
    <property type="term" value="P:response to oxidative stress"/>
    <property type="evidence" value="ECO:0007669"/>
    <property type="project" value="InterPro"/>
</dbReference>
<dbReference type="AlphaFoldDB" id="A0A0D2CPX8"/>
<keyword evidence="6" id="KW-0349">Heme</keyword>
<dbReference type="InterPro" id="IPR010255">
    <property type="entry name" value="Haem_peroxidase_sf"/>
</dbReference>
<dbReference type="OrthoDB" id="823504at2759"/>
<dbReference type="InterPro" id="IPR036396">
    <property type="entry name" value="Cyt_P450_sf"/>
</dbReference>
<evidence type="ECO:0000256" key="2">
    <source>
        <dbReference type="ARBA" id="ARBA00022723"/>
    </source>
</evidence>
<proteinExistence type="predicted"/>
<evidence type="ECO:0000256" key="6">
    <source>
        <dbReference type="PIRSR" id="PIRSR619791-2"/>
    </source>
</evidence>
<dbReference type="InterPro" id="IPR001128">
    <property type="entry name" value="Cyt_P450"/>
</dbReference>
<evidence type="ECO:0000256" key="1">
    <source>
        <dbReference type="ARBA" id="ARBA00011881"/>
    </source>
</evidence>